<evidence type="ECO:0000313" key="1">
    <source>
        <dbReference type="EnsemblMetazoa" id="AQUA015024-PA"/>
    </source>
</evidence>
<evidence type="ECO:0000313" key="2">
    <source>
        <dbReference type="Proteomes" id="UP000076407"/>
    </source>
</evidence>
<proteinExistence type="predicted"/>
<keyword evidence="2" id="KW-1185">Reference proteome</keyword>
<name>A0A182XT76_ANOQN</name>
<dbReference type="VEuPathDB" id="VectorBase:AQUA015024"/>
<reference evidence="1" key="1">
    <citation type="submission" date="2020-05" db="UniProtKB">
        <authorList>
            <consortium name="EnsemblMetazoa"/>
        </authorList>
    </citation>
    <scope>IDENTIFICATION</scope>
    <source>
        <strain evidence="1">SANGQUA</strain>
    </source>
</reference>
<dbReference type="Proteomes" id="UP000076407">
    <property type="component" value="Unassembled WGS sequence"/>
</dbReference>
<sequence length="12" mass="1470">MHVQKCEIAVRR</sequence>
<accession>A0A182XT76</accession>
<organism evidence="1 2">
    <name type="scientific">Anopheles quadriannulatus</name>
    <name type="common">Mosquito</name>
    <dbReference type="NCBI Taxonomy" id="34691"/>
    <lineage>
        <taxon>Eukaryota</taxon>
        <taxon>Metazoa</taxon>
        <taxon>Ecdysozoa</taxon>
        <taxon>Arthropoda</taxon>
        <taxon>Hexapoda</taxon>
        <taxon>Insecta</taxon>
        <taxon>Pterygota</taxon>
        <taxon>Neoptera</taxon>
        <taxon>Endopterygota</taxon>
        <taxon>Diptera</taxon>
        <taxon>Nematocera</taxon>
        <taxon>Culicoidea</taxon>
        <taxon>Culicidae</taxon>
        <taxon>Anophelinae</taxon>
        <taxon>Anopheles</taxon>
    </lineage>
</organism>
<dbReference type="EnsemblMetazoa" id="AQUA015024-RA">
    <property type="protein sequence ID" value="AQUA015024-PA"/>
    <property type="gene ID" value="AQUA015024"/>
</dbReference>
<protein>
    <submittedName>
        <fullName evidence="1">Uncharacterized protein</fullName>
    </submittedName>
</protein>